<evidence type="ECO:0000313" key="1">
    <source>
        <dbReference type="EMBL" id="KAA0158460.1"/>
    </source>
</evidence>
<comment type="caution">
    <text evidence="2">The sequence shown here is derived from an EMBL/GenBank/DDBJ whole genome shotgun (WGS) entry which is preliminary data.</text>
</comment>
<evidence type="ECO:0000313" key="2">
    <source>
        <dbReference type="EMBL" id="KAA0163295.1"/>
    </source>
</evidence>
<evidence type="ECO:0000313" key="3">
    <source>
        <dbReference type="Proteomes" id="UP000324907"/>
    </source>
</evidence>
<protein>
    <submittedName>
        <fullName evidence="2">Uncharacterized protein</fullName>
    </submittedName>
</protein>
<accession>A0A5A8DD87</accession>
<dbReference type="EMBL" id="VLTL01000069">
    <property type="protein sequence ID" value="KAA0163295.1"/>
    <property type="molecule type" value="Genomic_DNA"/>
</dbReference>
<organism evidence="2 3">
    <name type="scientific">Cafeteria roenbergensis</name>
    <name type="common">Marine flagellate</name>
    <dbReference type="NCBI Taxonomy" id="33653"/>
    <lineage>
        <taxon>Eukaryota</taxon>
        <taxon>Sar</taxon>
        <taxon>Stramenopiles</taxon>
        <taxon>Bigyra</taxon>
        <taxon>Opalozoa</taxon>
        <taxon>Bicosoecida</taxon>
        <taxon>Cafeteriaceae</taxon>
        <taxon>Cafeteria</taxon>
    </lineage>
</organism>
<sequence>MDRETLAAVSSAITPLRVSRGDDGSIRCEAGPSVQAAELRLARRRARSQHLSLPGLQRDAAAEALRRAREVAPWLDVWREHRGFETERDLRTAAHAASGVVARAVRSAELALIRATAAMARDSADAAISAEAAHGLSAAEQHAVHAAGRPAALARVSPASRAGSLVLAARGTRDWKHFVDCAGRDLDAKIARVRMAVTAGDMLARRRLGGMDGAWFMGPMYVDNAAFEAAGRPADKL</sequence>
<evidence type="ECO:0000313" key="4">
    <source>
        <dbReference type="Proteomes" id="UP000325113"/>
    </source>
</evidence>
<name>A0A5A8DD87_CAFRO</name>
<reference evidence="3 4" key="1">
    <citation type="submission" date="2019-07" db="EMBL/GenBank/DDBJ databases">
        <title>Genomes of Cafeteria roenbergensis.</title>
        <authorList>
            <person name="Fischer M.G."/>
            <person name="Hackl T."/>
            <person name="Roman M."/>
        </authorList>
    </citation>
    <scope>NUCLEOTIDE SEQUENCE [LARGE SCALE GENOMIC DNA]</scope>
    <source>
        <strain evidence="1 4">Cflag</strain>
        <strain evidence="2 3">RCC970-E3</strain>
    </source>
</reference>
<dbReference type="EMBL" id="VLTM01000067">
    <property type="protein sequence ID" value="KAA0158460.1"/>
    <property type="molecule type" value="Genomic_DNA"/>
</dbReference>
<dbReference type="Proteomes" id="UP000324907">
    <property type="component" value="Unassembled WGS sequence"/>
</dbReference>
<dbReference type="Proteomes" id="UP000325113">
    <property type="component" value="Unassembled WGS sequence"/>
</dbReference>
<dbReference type="AlphaFoldDB" id="A0A5A8DD87"/>
<gene>
    <name evidence="2" type="ORF">FNF28_04353</name>
    <name evidence="1" type="ORF">FNF31_05401</name>
</gene>
<proteinExistence type="predicted"/>